<dbReference type="Proteomes" id="UP000046680">
    <property type="component" value="Unassembled WGS sequence"/>
</dbReference>
<proteinExistence type="predicted"/>
<dbReference type="EMBL" id="CGCX01000716">
    <property type="protein sequence ID" value="CFR82279.1"/>
    <property type="molecule type" value="Genomic_DNA"/>
</dbReference>
<dbReference type="AlphaFoldDB" id="A0A654U0S9"/>
<organism evidence="1 2">
    <name type="scientific">Mycobacterium tuberculosis</name>
    <dbReference type="NCBI Taxonomy" id="1773"/>
    <lineage>
        <taxon>Bacteria</taxon>
        <taxon>Bacillati</taxon>
        <taxon>Actinomycetota</taxon>
        <taxon>Actinomycetes</taxon>
        <taxon>Mycobacteriales</taxon>
        <taxon>Mycobacteriaceae</taxon>
        <taxon>Mycobacterium</taxon>
        <taxon>Mycobacterium tuberculosis complex</taxon>
    </lineage>
</organism>
<name>A0A654U0S9_MYCTX</name>
<accession>A0A654U0S9</accession>
<protein>
    <submittedName>
        <fullName evidence="1">Uncharacterized protein</fullName>
    </submittedName>
</protein>
<gene>
    <name evidence="1" type="ORF">ERS007657_02033</name>
</gene>
<evidence type="ECO:0000313" key="1">
    <source>
        <dbReference type="EMBL" id="CFR82279.1"/>
    </source>
</evidence>
<sequence>MLEFQRLVKLIVDPLQLTFERRNPPGRSPLRLGEVGRNVLQIDTDLGQLQRLHTQRRGHALHFGGVVDRVLAVFSIPGRFEAATGFLEGRVGLGGASTRRVKRLRQLGNLGRPTRVQAVLDRPGIAAGLGDQRPDVYVAQLHTTAFNSAALPSSMSVNPVAAWRAFSPTVINACR</sequence>
<evidence type="ECO:0000313" key="2">
    <source>
        <dbReference type="Proteomes" id="UP000046680"/>
    </source>
</evidence>
<reference evidence="1 2" key="1">
    <citation type="submission" date="2015-03" db="EMBL/GenBank/DDBJ databases">
        <authorList>
            <consortium name="Pathogen Informatics"/>
        </authorList>
    </citation>
    <scope>NUCLEOTIDE SEQUENCE [LARGE SCALE GENOMIC DNA]</scope>
    <source>
        <strain evidence="1 2">C09601061</strain>
    </source>
</reference>